<reference evidence="2" key="1">
    <citation type="journal article" date="2019" name="Int. J. Syst. Evol. Microbiol.">
        <title>The Global Catalogue of Microorganisms (GCM) 10K type strain sequencing project: providing services to taxonomists for standard genome sequencing and annotation.</title>
        <authorList>
            <consortium name="The Broad Institute Genomics Platform"/>
            <consortium name="The Broad Institute Genome Sequencing Center for Infectious Disease"/>
            <person name="Wu L."/>
            <person name="Ma J."/>
        </authorList>
    </citation>
    <scope>NUCLEOTIDE SEQUENCE [LARGE SCALE GENOMIC DNA]</scope>
    <source>
        <strain evidence="2">JCM 3272</strain>
    </source>
</reference>
<gene>
    <name evidence="1" type="ORF">GCM10010170_025240</name>
</gene>
<evidence type="ECO:0000313" key="2">
    <source>
        <dbReference type="Proteomes" id="UP001501444"/>
    </source>
</evidence>
<organism evidence="1 2">
    <name type="scientific">Dactylosporangium salmoneum</name>
    <dbReference type="NCBI Taxonomy" id="53361"/>
    <lineage>
        <taxon>Bacteria</taxon>
        <taxon>Bacillati</taxon>
        <taxon>Actinomycetota</taxon>
        <taxon>Actinomycetes</taxon>
        <taxon>Micromonosporales</taxon>
        <taxon>Micromonosporaceae</taxon>
        <taxon>Dactylosporangium</taxon>
    </lineage>
</organism>
<sequence length="85" mass="8054">MTPAAVTVPGRNIVENGSGVEEAERGRLYDAGAEDGICGGCGLGKDGGSSGSPAGCSEGGGGGLIDCGADGSDILGSSVGDLRPR</sequence>
<name>A0ABP5SYG3_9ACTN</name>
<protein>
    <submittedName>
        <fullName evidence="1">Uncharacterized protein</fullName>
    </submittedName>
</protein>
<proteinExistence type="predicted"/>
<comment type="caution">
    <text evidence="1">The sequence shown here is derived from an EMBL/GenBank/DDBJ whole genome shotgun (WGS) entry which is preliminary data.</text>
</comment>
<keyword evidence="2" id="KW-1185">Reference proteome</keyword>
<evidence type="ECO:0000313" key="1">
    <source>
        <dbReference type="EMBL" id="GAA2341640.1"/>
    </source>
</evidence>
<dbReference type="Proteomes" id="UP001501444">
    <property type="component" value="Unassembled WGS sequence"/>
</dbReference>
<accession>A0ABP5SYG3</accession>
<dbReference type="EMBL" id="BAAARV010000021">
    <property type="protein sequence ID" value="GAA2341640.1"/>
    <property type="molecule type" value="Genomic_DNA"/>
</dbReference>